<dbReference type="PIRSF" id="PIRSF017393">
    <property type="entry name" value="MTase_SAV2177"/>
    <property type="match status" value="1"/>
</dbReference>
<organism evidence="2 3">
    <name type="scientific">Planosporangium thailandense</name>
    <dbReference type="NCBI Taxonomy" id="765197"/>
    <lineage>
        <taxon>Bacteria</taxon>
        <taxon>Bacillati</taxon>
        <taxon>Actinomycetota</taxon>
        <taxon>Actinomycetes</taxon>
        <taxon>Micromonosporales</taxon>
        <taxon>Micromonosporaceae</taxon>
        <taxon>Planosporangium</taxon>
    </lineage>
</organism>
<sequence>MERPTWAPDDVNAQRPSVARVYDYYLGGSHNFAVDREFAEEVMRAAPDARMAAQQNRAFLRRAVRYLCDLGIRQFIDLGSGIPTVGNVHEVAQAVDPTAKVVYVDLDPVAYAHSRAILVRNPHATVVRADLRRPAEVLGDPLLRSHIDFDRPVGLLMVAVLHFVPDEEHPADIVAGYAAALAPGSHVVVSHAATDELDEGKDRALNLYRRSSTSVVLRTAEEVAALFGPLTLVEPGVVSLSRWRPDTSDEAGPAETPGLAAVARRD</sequence>
<protein>
    <recommendedName>
        <fullName evidence="4">S-adenosyl methyltransferase</fullName>
    </recommendedName>
</protein>
<dbReference type="Gene3D" id="3.40.50.150">
    <property type="entry name" value="Vaccinia Virus protein VP39"/>
    <property type="match status" value="1"/>
</dbReference>
<gene>
    <name evidence="2" type="ORF">HC031_14380</name>
</gene>
<proteinExistence type="predicted"/>
<accession>A0ABX0XYM7</accession>
<evidence type="ECO:0008006" key="4">
    <source>
        <dbReference type="Google" id="ProtNLM"/>
    </source>
</evidence>
<dbReference type="CDD" id="cd02440">
    <property type="entry name" value="AdoMet_MTases"/>
    <property type="match status" value="1"/>
</dbReference>
<reference evidence="2 3" key="1">
    <citation type="submission" date="2020-03" db="EMBL/GenBank/DDBJ databases">
        <title>WGS of the type strain of Planosporangium spp.</title>
        <authorList>
            <person name="Thawai C."/>
        </authorList>
    </citation>
    <scope>NUCLEOTIDE SEQUENCE [LARGE SCALE GENOMIC DNA]</scope>
    <source>
        <strain evidence="2 3">TBRC 5610</strain>
    </source>
</reference>
<dbReference type="RefSeq" id="WP_167925787.1">
    <property type="nucleotide sequence ID" value="NZ_JAATVY010000008.1"/>
</dbReference>
<feature type="region of interest" description="Disordered" evidence="1">
    <location>
        <begin position="243"/>
        <end position="266"/>
    </location>
</feature>
<dbReference type="EMBL" id="JAATVY010000008">
    <property type="protein sequence ID" value="NJC70893.1"/>
    <property type="molecule type" value="Genomic_DNA"/>
</dbReference>
<dbReference type="SUPFAM" id="SSF53335">
    <property type="entry name" value="S-adenosyl-L-methionine-dependent methyltransferases"/>
    <property type="match status" value="1"/>
</dbReference>
<evidence type="ECO:0000256" key="1">
    <source>
        <dbReference type="SAM" id="MobiDB-lite"/>
    </source>
</evidence>
<dbReference type="InterPro" id="IPR006764">
    <property type="entry name" value="SAM_dep_MeTrfase_SAV2177_type"/>
</dbReference>
<dbReference type="InterPro" id="IPR029063">
    <property type="entry name" value="SAM-dependent_MTases_sf"/>
</dbReference>
<name>A0ABX0XYM7_9ACTN</name>
<keyword evidence="3" id="KW-1185">Reference proteome</keyword>
<dbReference type="Proteomes" id="UP000722989">
    <property type="component" value="Unassembled WGS sequence"/>
</dbReference>
<comment type="caution">
    <text evidence="2">The sequence shown here is derived from an EMBL/GenBank/DDBJ whole genome shotgun (WGS) entry which is preliminary data.</text>
</comment>
<dbReference type="Pfam" id="PF04672">
    <property type="entry name" value="Methyltransf_19"/>
    <property type="match status" value="1"/>
</dbReference>
<evidence type="ECO:0000313" key="2">
    <source>
        <dbReference type="EMBL" id="NJC70893.1"/>
    </source>
</evidence>
<evidence type="ECO:0000313" key="3">
    <source>
        <dbReference type="Proteomes" id="UP000722989"/>
    </source>
</evidence>